<proteinExistence type="predicted"/>
<organism evidence="1">
    <name type="scientific">Diabrotica virgifera virgifera</name>
    <name type="common">western corn rootworm</name>
    <dbReference type="NCBI Taxonomy" id="50390"/>
    <lineage>
        <taxon>Eukaryota</taxon>
        <taxon>Metazoa</taxon>
        <taxon>Ecdysozoa</taxon>
        <taxon>Arthropoda</taxon>
        <taxon>Hexapoda</taxon>
        <taxon>Insecta</taxon>
        <taxon>Pterygota</taxon>
        <taxon>Neoptera</taxon>
        <taxon>Endopterygota</taxon>
        <taxon>Coleoptera</taxon>
        <taxon>Polyphaga</taxon>
        <taxon>Cucujiformia</taxon>
        <taxon>Chrysomeloidea</taxon>
        <taxon>Chrysomelidae</taxon>
        <taxon>Galerucinae</taxon>
        <taxon>Diabroticina</taxon>
        <taxon>Diabroticites</taxon>
        <taxon>Diabrotica</taxon>
    </lineage>
</organism>
<dbReference type="InterPro" id="IPR015971">
    <property type="entry name" value="Nucleocapsid_Phlebovirus"/>
</dbReference>
<name>A0A6P7GEU5_DIAVI</name>
<sequence>MVDREVIDMDAIARMTEIAMQDIHLFAYQGFDPAKTRAAITKVAGFATEDVIEMVQLFFTRGTNLSYIKAKSSRKTQFLLDKLIKKYGLTTRVNGSVDKISLSRVAASFPEISLKFLLTVDIEKFHRPMPLQKVYNMINCTFPPVLSTNILLSVLPPTMSTSDKIKIFTIVVFYSALELPVLNPKLRCLSLNECMNQTTKYARASFKSKLFNENERKEICSKLLIFEEGNGEMNLTQSVESLYNAVMEYLKSEGVDINFNWVFWC</sequence>
<accession>A0A6P7GEU5</accession>
<dbReference type="InterPro" id="IPR009522">
    <property type="entry name" value="Capsid_Phlebovir/Tenuivir"/>
</dbReference>
<protein>
    <submittedName>
        <fullName evidence="1">Uncharacterized protein LOC114337288</fullName>
    </submittedName>
</protein>
<reference evidence="1" key="1">
    <citation type="submission" date="2025-08" db="UniProtKB">
        <authorList>
            <consortium name="RefSeq"/>
        </authorList>
    </citation>
    <scope>IDENTIFICATION</scope>
    <source>
        <tissue evidence="1">Whole insect</tissue>
    </source>
</reference>
<dbReference type="InParanoid" id="A0A6P7GEU5"/>
<evidence type="ECO:0000313" key="1">
    <source>
        <dbReference type="RefSeq" id="XP_028143498.1"/>
    </source>
</evidence>
<dbReference type="Pfam" id="PF05733">
    <property type="entry name" value="Tenui_N"/>
    <property type="match status" value="1"/>
</dbReference>
<dbReference type="RefSeq" id="XP_028143498.1">
    <property type="nucleotide sequence ID" value="XM_028287697.1"/>
</dbReference>
<dbReference type="GO" id="GO:0003723">
    <property type="term" value="F:RNA binding"/>
    <property type="evidence" value="ECO:0007669"/>
    <property type="project" value="InterPro"/>
</dbReference>
<dbReference type="AlphaFoldDB" id="A0A6P7GEU5"/>
<dbReference type="PIRSF" id="PIRSF003953">
    <property type="entry name" value="N_PhelboV"/>
    <property type="match status" value="1"/>
</dbReference>
<gene>
    <name evidence="1" type="primary">LOC114337288</name>
</gene>